<proteinExistence type="predicted"/>
<accession>A0A4R2JRB1</accession>
<dbReference type="Proteomes" id="UP000295680">
    <property type="component" value="Unassembled WGS sequence"/>
</dbReference>
<dbReference type="EMBL" id="SLWS01000004">
    <property type="protein sequence ID" value="TCO59369.1"/>
    <property type="molecule type" value="Genomic_DNA"/>
</dbReference>
<evidence type="ECO:0000313" key="2">
    <source>
        <dbReference type="EMBL" id="TCO59369.1"/>
    </source>
</evidence>
<feature type="domain" description="Luciferase-like" evidence="1">
    <location>
        <begin position="2"/>
        <end position="88"/>
    </location>
</feature>
<dbReference type="Gene3D" id="3.20.20.30">
    <property type="entry name" value="Luciferase-like domain"/>
    <property type="match status" value="1"/>
</dbReference>
<evidence type="ECO:0000313" key="3">
    <source>
        <dbReference type="Proteomes" id="UP000295680"/>
    </source>
</evidence>
<dbReference type="AlphaFoldDB" id="A0A4R2JRB1"/>
<dbReference type="GO" id="GO:0016705">
    <property type="term" value="F:oxidoreductase activity, acting on paired donors, with incorporation or reduction of molecular oxygen"/>
    <property type="evidence" value="ECO:0007669"/>
    <property type="project" value="InterPro"/>
</dbReference>
<dbReference type="Pfam" id="PF00296">
    <property type="entry name" value="Bac_luciferase"/>
    <property type="match status" value="1"/>
</dbReference>
<reference evidence="2 3" key="1">
    <citation type="submission" date="2019-03" db="EMBL/GenBank/DDBJ databases">
        <title>Genomic Encyclopedia of Type Strains, Phase IV (KMG-IV): sequencing the most valuable type-strain genomes for metagenomic binning, comparative biology and taxonomic classification.</title>
        <authorList>
            <person name="Goeker M."/>
        </authorList>
    </citation>
    <scope>NUCLEOTIDE SEQUENCE [LARGE SCALE GENOMIC DNA]</scope>
    <source>
        <strain evidence="2 3">DSM 45934</strain>
    </source>
</reference>
<organism evidence="2 3">
    <name type="scientific">Actinocrispum wychmicini</name>
    <dbReference type="NCBI Taxonomy" id="1213861"/>
    <lineage>
        <taxon>Bacteria</taxon>
        <taxon>Bacillati</taxon>
        <taxon>Actinomycetota</taxon>
        <taxon>Actinomycetes</taxon>
        <taxon>Pseudonocardiales</taxon>
        <taxon>Pseudonocardiaceae</taxon>
        <taxon>Actinocrispum</taxon>
    </lineage>
</organism>
<dbReference type="GO" id="GO:0005829">
    <property type="term" value="C:cytosol"/>
    <property type="evidence" value="ECO:0007669"/>
    <property type="project" value="TreeGrafter"/>
</dbReference>
<dbReference type="RefSeq" id="WP_207926137.1">
    <property type="nucleotide sequence ID" value="NZ_SLWS01000004.1"/>
</dbReference>
<evidence type="ECO:0000259" key="1">
    <source>
        <dbReference type="Pfam" id="PF00296"/>
    </source>
</evidence>
<dbReference type="PANTHER" id="PTHR30137:SF6">
    <property type="entry name" value="LUCIFERASE-LIKE MONOOXYGENASE"/>
    <property type="match status" value="1"/>
</dbReference>
<gene>
    <name evidence="2" type="ORF">EV192_104210</name>
</gene>
<dbReference type="PANTHER" id="PTHR30137">
    <property type="entry name" value="LUCIFERASE-LIKE MONOOXYGENASE"/>
    <property type="match status" value="1"/>
</dbReference>
<keyword evidence="3" id="KW-1185">Reference proteome</keyword>
<sequence>MELARAADGLGITRYWVAEHHNSPGFAGAAPEILGGAILANTSTMRVGSGGVLLPRYISIKVIEVFRVQSTLYPGRVDLGVGRAGGPADGSRLLPAMGCSSQVG</sequence>
<comment type="caution">
    <text evidence="2">The sequence shown here is derived from an EMBL/GenBank/DDBJ whole genome shotgun (WGS) entry which is preliminary data.</text>
</comment>
<dbReference type="InterPro" id="IPR036661">
    <property type="entry name" value="Luciferase-like_sf"/>
</dbReference>
<name>A0A4R2JRB1_9PSEU</name>
<dbReference type="SUPFAM" id="SSF51679">
    <property type="entry name" value="Bacterial luciferase-like"/>
    <property type="match status" value="1"/>
</dbReference>
<protein>
    <submittedName>
        <fullName evidence="2">Luciferase family oxidoreductase group 1</fullName>
    </submittedName>
</protein>
<dbReference type="InterPro" id="IPR050766">
    <property type="entry name" value="Bact_Lucif_Oxidored"/>
</dbReference>
<dbReference type="InterPro" id="IPR011251">
    <property type="entry name" value="Luciferase-like_dom"/>
</dbReference>